<dbReference type="InterPro" id="IPR000644">
    <property type="entry name" value="CBS_dom"/>
</dbReference>
<dbReference type="GO" id="GO:0005634">
    <property type="term" value="C:nucleus"/>
    <property type="evidence" value="ECO:0007669"/>
    <property type="project" value="TreeGrafter"/>
</dbReference>
<dbReference type="Pfam" id="PF00571">
    <property type="entry name" value="CBS"/>
    <property type="match status" value="1"/>
</dbReference>
<sequence length="236" mass="26257">MIDNCVPEGNYLLIHELPTPTFSNKTLEELRIGTFENIETATEDTSIILALKKFVERRVSALPIVDNDGKLVNIYSKFDVIFFFNLFTWGSRHAEPLNDSNVFRRNLSFACDFVNCESFDTGVIECIQSEHCFHDKSAVLSGCSRSKINLDMVVCSVRSPPGPVDLSGVHSGIVRPLTGHNSDIRALKDIVNFIDSRYKSVERKLVSSKATPVSSTSTTLPGSAQYADNFADEIRN</sequence>
<dbReference type="PANTHER" id="PTHR13780:SF35">
    <property type="entry name" value="LD22662P"/>
    <property type="match status" value="1"/>
</dbReference>
<dbReference type="GO" id="GO:0016208">
    <property type="term" value="F:AMP binding"/>
    <property type="evidence" value="ECO:0007669"/>
    <property type="project" value="TreeGrafter"/>
</dbReference>
<dbReference type="InterPro" id="IPR046342">
    <property type="entry name" value="CBS_dom_sf"/>
</dbReference>
<feature type="domain" description="CBS" evidence="6">
    <location>
        <begin position="32"/>
        <end position="95"/>
    </location>
</feature>
<dbReference type="GO" id="GO:0019901">
    <property type="term" value="F:protein kinase binding"/>
    <property type="evidence" value="ECO:0007669"/>
    <property type="project" value="TreeGrafter"/>
</dbReference>
<dbReference type="SMART" id="SM00116">
    <property type="entry name" value="CBS"/>
    <property type="match status" value="1"/>
</dbReference>
<keyword evidence="3 5" id="KW-0129">CBS domain</keyword>
<dbReference type="PANTHER" id="PTHR13780">
    <property type="entry name" value="AMP-ACTIVATED PROTEIN KINASE, GAMMA REGULATORY SUBUNIT"/>
    <property type="match status" value="1"/>
</dbReference>
<evidence type="ECO:0000313" key="8">
    <source>
        <dbReference type="Proteomes" id="UP000215335"/>
    </source>
</evidence>
<dbReference type="InterPro" id="IPR050511">
    <property type="entry name" value="AMPK_gamma/SDS23_families"/>
</dbReference>
<dbReference type="GO" id="GO:0031588">
    <property type="term" value="C:nucleotide-activated protein kinase complex"/>
    <property type="evidence" value="ECO:0007669"/>
    <property type="project" value="TreeGrafter"/>
</dbReference>
<accession>A0A232FLU5</accession>
<comment type="caution">
    <text evidence="7">The sequence shown here is derived from an EMBL/GenBank/DDBJ whole genome shotgun (WGS) entry which is preliminary data.</text>
</comment>
<dbReference type="GO" id="GO:0005737">
    <property type="term" value="C:cytoplasm"/>
    <property type="evidence" value="ECO:0007669"/>
    <property type="project" value="TreeGrafter"/>
</dbReference>
<protein>
    <recommendedName>
        <fullName evidence="6">CBS domain-containing protein</fullName>
    </recommendedName>
</protein>
<keyword evidence="8" id="KW-1185">Reference proteome</keyword>
<dbReference type="EMBL" id="NNAY01000035">
    <property type="protein sequence ID" value="OXU31726.1"/>
    <property type="molecule type" value="Genomic_DNA"/>
</dbReference>
<evidence type="ECO:0000256" key="3">
    <source>
        <dbReference type="ARBA" id="ARBA00023122"/>
    </source>
</evidence>
<dbReference type="PROSITE" id="PS51371">
    <property type="entry name" value="CBS"/>
    <property type="match status" value="1"/>
</dbReference>
<dbReference type="SUPFAM" id="SSF54631">
    <property type="entry name" value="CBS-domain pair"/>
    <property type="match status" value="1"/>
</dbReference>
<comment type="similarity">
    <text evidence="1">Belongs to the 5'-AMP-activated protein kinase gamma subunit family.</text>
</comment>
<organism evidence="7 8">
    <name type="scientific">Trichomalopsis sarcophagae</name>
    <dbReference type="NCBI Taxonomy" id="543379"/>
    <lineage>
        <taxon>Eukaryota</taxon>
        <taxon>Metazoa</taxon>
        <taxon>Ecdysozoa</taxon>
        <taxon>Arthropoda</taxon>
        <taxon>Hexapoda</taxon>
        <taxon>Insecta</taxon>
        <taxon>Pterygota</taxon>
        <taxon>Neoptera</taxon>
        <taxon>Endopterygota</taxon>
        <taxon>Hymenoptera</taxon>
        <taxon>Apocrita</taxon>
        <taxon>Proctotrupomorpha</taxon>
        <taxon>Chalcidoidea</taxon>
        <taxon>Pteromalidae</taxon>
        <taxon>Pteromalinae</taxon>
        <taxon>Trichomalopsis</taxon>
    </lineage>
</organism>
<evidence type="ECO:0000256" key="4">
    <source>
        <dbReference type="ARBA" id="ARBA00025878"/>
    </source>
</evidence>
<evidence type="ECO:0000256" key="1">
    <source>
        <dbReference type="ARBA" id="ARBA00006750"/>
    </source>
</evidence>
<dbReference type="OrthoDB" id="449052at2759"/>
<evidence type="ECO:0000259" key="6">
    <source>
        <dbReference type="PROSITE" id="PS51371"/>
    </source>
</evidence>
<dbReference type="Gene3D" id="3.10.580.10">
    <property type="entry name" value="CBS-domain"/>
    <property type="match status" value="1"/>
</dbReference>
<reference evidence="7 8" key="1">
    <citation type="journal article" date="2017" name="Curr. Biol.">
        <title>The Evolution of Venom by Co-option of Single-Copy Genes.</title>
        <authorList>
            <person name="Martinson E.O."/>
            <person name="Mrinalini"/>
            <person name="Kelkar Y.D."/>
            <person name="Chang C.H."/>
            <person name="Werren J.H."/>
        </authorList>
    </citation>
    <scope>NUCLEOTIDE SEQUENCE [LARGE SCALE GENOMIC DNA]</scope>
    <source>
        <strain evidence="7 8">Alberta</strain>
        <tissue evidence="7">Whole body</tissue>
    </source>
</reference>
<keyword evidence="2" id="KW-0677">Repeat</keyword>
<name>A0A232FLU5_9HYME</name>
<evidence type="ECO:0000313" key="7">
    <source>
        <dbReference type="EMBL" id="OXU31726.1"/>
    </source>
</evidence>
<dbReference type="Proteomes" id="UP000215335">
    <property type="component" value="Unassembled WGS sequence"/>
</dbReference>
<gene>
    <name evidence="7" type="ORF">TSAR_007903</name>
</gene>
<evidence type="ECO:0000256" key="2">
    <source>
        <dbReference type="ARBA" id="ARBA00022737"/>
    </source>
</evidence>
<comment type="subunit">
    <text evidence="4">AMPK is a heterotrimer of an alpha catalytic subunit (PRKAA1 or PRKAA2), a beta (PRKAB1 or PRKAB2) and a gamma non-catalytic subunits (PRKAG1, PRKAG2 or PRKAG3). Interacts with FNIP1 and FNIP2.</text>
</comment>
<dbReference type="STRING" id="543379.A0A232FLU5"/>
<proteinExistence type="inferred from homology"/>
<dbReference type="AlphaFoldDB" id="A0A232FLU5"/>
<evidence type="ECO:0000256" key="5">
    <source>
        <dbReference type="PROSITE-ProRule" id="PRU00703"/>
    </source>
</evidence>
<dbReference type="GO" id="GO:0019887">
    <property type="term" value="F:protein kinase regulator activity"/>
    <property type="evidence" value="ECO:0007669"/>
    <property type="project" value="TreeGrafter"/>
</dbReference>